<sequence length="837" mass="93629">MTSKPNSVGSSDKIDAASAEDGETSPVSNKLASTTPYTSHRSGTVDTAETSEFDSFFGGRDSTQSPLEHEAEVEDYHRDPGEVNIHQFYPVLEHTFNKNTGSKSQTEALIAIAEEDSHSEQTVDDSLGSRAEQHSHKPESFSGVGEEQDTPETEDADDNEDENGERQDEDRTTTAEGTTLSEQSAGVFATAVDEEAIDAARQRSHKSLFSTENWQGGGRLRKVGLVQIVTKRAYEHYERAMEVKKENDLLGIITCLNKAINLKTDDPIFYVERAEAYIQLCDFQSAILNYKKACLLESQNQTYYSRLAFLYYFQGQTLFDQRLYPEALEAFSRASEMVPDNVGYHIRSITCLAALQRHGECLALVNKRLETDHHNPDLYIMRARLHEMFRNTTLCYYDVKDAIALDPEHEEAKAIMAAIVKRANASKLQSMQLNIAGKHREALQKISIAIETNPSVADFHVLRGALQRKLHDFNAAIDDFLLALDKCDHQEDDPVYINSQRQLLLTYNDFAVECFGKGFFEEAIILLNKAIKGEKSEKSLYVNRGDCFFKQSELTFALQDYHQALELDPQDSAVKARISVVHNEFGVEQYQDKNYKEAEAKFTLALQYNPQVGQYYISRSRSRYMMEDTSGARDDLLMGLILAPTNEDVLSIVSRLFPGKSIADVINSPAARAAQMKLNHLVSTNQPVKLKPIQGRGNYTETGTEIFSEAFLALEGGSADSQADAAADQGEGEGQGQVQEGQVTMWDQASTISTGYAMCVGEKEFYDAQVQEKRKVEYKVKDALTQRKTLRYMGARIQPLPPPQPPPVRQRKKPAVAGRGAYNWRTFSLGIGGIQNV</sequence>
<organism evidence="3 4">
    <name type="scientific">Elysia chlorotica</name>
    <name type="common">Eastern emerald elysia</name>
    <name type="synonym">Sea slug</name>
    <dbReference type="NCBI Taxonomy" id="188477"/>
    <lineage>
        <taxon>Eukaryota</taxon>
        <taxon>Metazoa</taxon>
        <taxon>Spiralia</taxon>
        <taxon>Lophotrochozoa</taxon>
        <taxon>Mollusca</taxon>
        <taxon>Gastropoda</taxon>
        <taxon>Heterobranchia</taxon>
        <taxon>Euthyneura</taxon>
        <taxon>Panpulmonata</taxon>
        <taxon>Sacoglossa</taxon>
        <taxon>Placobranchoidea</taxon>
        <taxon>Plakobranchidae</taxon>
        <taxon>Elysia</taxon>
    </lineage>
</organism>
<evidence type="ECO:0000313" key="3">
    <source>
        <dbReference type="EMBL" id="RUS85907.1"/>
    </source>
</evidence>
<keyword evidence="4" id="KW-1185">Reference proteome</keyword>
<feature type="compositionally biased region" description="Polar residues" evidence="2">
    <location>
        <begin position="174"/>
        <end position="184"/>
    </location>
</feature>
<feature type="repeat" description="TPR" evidence="1">
    <location>
        <begin position="538"/>
        <end position="571"/>
    </location>
</feature>
<dbReference type="PROSITE" id="PS50005">
    <property type="entry name" value="TPR"/>
    <property type="match status" value="2"/>
</dbReference>
<feature type="region of interest" description="Disordered" evidence="2">
    <location>
        <begin position="718"/>
        <end position="741"/>
    </location>
</feature>
<accession>A0A3S1A987</accession>
<dbReference type="Gene3D" id="1.25.40.10">
    <property type="entry name" value="Tetratricopeptide repeat domain"/>
    <property type="match status" value="5"/>
</dbReference>
<feature type="compositionally biased region" description="Acidic residues" evidence="2">
    <location>
        <begin position="146"/>
        <end position="163"/>
    </location>
</feature>
<feature type="repeat" description="TPR" evidence="1">
    <location>
        <begin position="308"/>
        <end position="341"/>
    </location>
</feature>
<feature type="compositionally biased region" description="Polar residues" evidence="2">
    <location>
        <begin position="1"/>
        <end position="10"/>
    </location>
</feature>
<feature type="region of interest" description="Disordered" evidence="2">
    <location>
        <begin position="1"/>
        <end position="79"/>
    </location>
</feature>
<dbReference type="Pfam" id="PF00515">
    <property type="entry name" value="TPR_1"/>
    <property type="match status" value="1"/>
</dbReference>
<feature type="compositionally biased region" description="Polar residues" evidence="2">
    <location>
        <begin position="25"/>
        <end position="50"/>
    </location>
</feature>
<evidence type="ECO:0000313" key="4">
    <source>
        <dbReference type="Proteomes" id="UP000271974"/>
    </source>
</evidence>
<comment type="caution">
    <text evidence="3">The sequence shown here is derived from an EMBL/GenBank/DDBJ whole genome shotgun (WGS) entry which is preliminary data.</text>
</comment>
<protein>
    <submittedName>
        <fullName evidence="3">Uncharacterized protein</fullName>
    </submittedName>
</protein>
<dbReference type="SUPFAM" id="SSF48452">
    <property type="entry name" value="TPR-like"/>
    <property type="match status" value="3"/>
</dbReference>
<dbReference type="Proteomes" id="UP000271974">
    <property type="component" value="Unassembled WGS sequence"/>
</dbReference>
<proteinExistence type="predicted"/>
<feature type="compositionally biased region" description="Basic and acidic residues" evidence="2">
    <location>
        <begin position="67"/>
        <end position="79"/>
    </location>
</feature>
<feature type="compositionally biased region" description="Low complexity" evidence="2">
    <location>
        <begin position="718"/>
        <end position="729"/>
    </location>
</feature>
<dbReference type="PANTHER" id="PTHR45153:SF1">
    <property type="entry name" value="TETRATRICOPEPTIDE REPEAT PROTEIN 16"/>
    <property type="match status" value="1"/>
</dbReference>
<dbReference type="InterPro" id="IPR019734">
    <property type="entry name" value="TPR_rpt"/>
</dbReference>
<dbReference type="PANTHER" id="PTHR45153">
    <property type="entry name" value="TETRATRICOPEPTIDE REPEAT PROTEIN 16"/>
    <property type="match status" value="1"/>
</dbReference>
<feature type="compositionally biased region" description="Basic and acidic residues" evidence="2">
    <location>
        <begin position="164"/>
        <end position="173"/>
    </location>
</feature>
<name>A0A3S1A987_ELYCH</name>
<evidence type="ECO:0000256" key="1">
    <source>
        <dbReference type="PROSITE-ProRule" id="PRU00339"/>
    </source>
</evidence>
<dbReference type="STRING" id="188477.A0A3S1A987"/>
<reference evidence="3 4" key="1">
    <citation type="submission" date="2019-01" db="EMBL/GenBank/DDBJ databases">
        <title>A draft genome assembly of the solar-powered sea slug Elysia chlorotica.</title>
        <authorList>
            <person name="Cai H."/>
            <person name="Li Q."/>
            <person name="Fang X."/>
            <person name="Li J."/>
            <person name="Curtis N.E."/>
            <person name="Altenburger A."/>
            <person name="Shibata T."/>
            <person name="Feng M."/>
            <person name="Maeda T."/>
            <person name="Schwartz J.A."/>
            <person name="Shigenobu S."/>
            <person name="Lundholm N."/>
            <person name="Nishiyama T."/>
            <person name="Yang H."/>
            <person name="Hasebe M."/>
            <person name="Li S."/>
            <person name="Pierce S.K."/>
            <person name="Wang J."/>
        </authorList>
    </citation>
    <scope>NUCLEOTIDE SEQUENCE [LARGE SCALE GENOMIC DNA]</scope>
    <source>
        <strain evidence="3">EC2010</strain>
        <tissue evidence="3">Whole organism of an adult</tissue>
    </source>
</reference>
<gene>
    <name evidence="3" type="ORF">EGW08_006310</name>
</gene>
<keyword evidence="1" id="KW-0802">TPR repeat</keyword>
<dbReference type="OrthoDB" id="1926212at2759"/>
<dbReference type="EMBL" id="RQTK01000156">
    <property type="protein sequence ID" value="RUS85907.1"/>
    <property type="molecule type" value="Genomic_DNA"/>
</dbReference>
<evidence type="ECO:0000256" key="2">
    <source>
        <dbReference type="SAM" id="MobiDB-lite"/>
    </source>
</evidence>
<dbReference type="SMART" id="SM00028">
    <property type="entry name" value="TPR"/>
    <property type="match status" value="8"/>
</dbReference>
<dbReference type="InterPro" id="IPR011990">
    <property type="entry name" value="TPR-like_helical_dom_sf"/>
</dbReference>
<dbReference type="AlphaFoldDB" id="A0A3S1A987"/>
<feature type="region of interest" description="Disordered" evidence="2">
    <location>
        <begin position="115"/>
        <end position="187"/>
    </location>
</feature>